<evidence type="ECO:0000313" key="1">
    <source>
        <dbReference type="EMBL" id="KAG0558518.1"/>
    </source>
</evidence>
<comment type="caution">
    <text evidence="1">The sequence shown here is derived from an EMBL/GenBank/DDBJ whole genome shotgun (WGS) entry which is preliminary data.</text>
</comment>
<keyword evidence="2" id="KW-1185">Reference proteome</keyword>
<organism evidence="1 2">
    <name type="scientific">Ceratodon purpureus</name>
    <name type="common">Fire moss</name>
    <name type="synonym">Dicranum purpureum</name>
    <dbReference type="NCBI Taxonomy" id="3225"/>
    <lineage>
        <taxon>Eukaryota</taxon>
        <taxon>Viridiplantae</taxon>
        <taxon>Streptophyta</taxon>
        <taxon>Embryophyta</taxon>
        <taxon>Bryophyta</taxon>
        <taxon>Bryophytina</taxon>
        <taxon>Bryopsida</taxon>
        <taxon>Dicranidae</taxon>
        <taxon>Pseudoditrichales</taxon>
        <taxon>Ditrichaceae</taxon>
        <taxon>Ceratodon</taxon>
    </lineage>
</organism>
<proteinExistence type="predicted"/>
<gene>
    <name evidence="1" type="ORF">KC19_10G034200</name>
</gene>
<dbReference type="AlphaFoldDB" id="A0A8T0GLA3"/>
<reference evidence="1" key="1">
    <citation type="submission" date="2020-06" db="EMBL/GenBank/DDBJ databases">
        <title>WGS assembly of Ceratodon purpureus strain R40.</title>
        <authorList>
            <person name="Carey S.B."/>
            <person name="Jenkins J."/>
            <person name="Shu S."/>
            <person name="Lovell J.T."/>
            <person name="Sreedasyam A."/>
            <person name="Maumus F."/>
            <person name="Tiley G.P."/>
            <person name="Fernandez-Pozo N."/>
            <person name="Barry K."/>
            <person name="Chen C."/>
            <person name="Wang M."/>
            <person name="Lipzen A."/>
            <person name="Daum C."/>
            <person name="Saski C.A."/>
            <person name="Payton A.C."/>
            <person name="Mcbreen J.C."/>
            <person name="Conrad R.E."/>
            <person name="Kollar L.M."/>
            <person name="Olsson S."/>
            <person name="Huttunen S."/>
            <person name="Landis J.B."/>
            <person name="Wickett N.J."/>
            <person name="Johnson M.G."/>
            <person name="Rensing S.A."/>
            <person name="Grimwood J."/>
            <person name="Schmutz J."/>
            <person name="Mcdaniel S.F."/>
        </authorList>
    </citation>
    <scope>NUCLEOTIDE SEQUENCE</scope>
    <source>
        <strain evidence="1">R40</strain>
    </source>
</reference>
<evidence type="ECO:0000313" key="2">
    <source>
        <dbReference type="Proteomes" id="UP000822688"/>
    </source>
</evidence>
<dbReference type="EMBL" id="CM026431">
    <property type="protein sequence ID" value="KAG0558518.1"/>
    <property type="molecule type" value="Genomic_DNA"/>
</dbReference>
<name>A0A8T0GLA3_CERPU</name>
<accession>A0A8T0GLA3</accession>
<dbReference type="Proteomes" id="UP000822688">
    <property type="component" value="Chromosome 10"/>
</dbReference>
<protein>
    <submittedName>
        <fullName evidence="1">Uncharacterized protein</fullName>
    </submittedName>
</protein>
<sequence length="349" mass="39421">MPLFQLTKGFAGPYPWEKQYFENSTVPNDETVSIDDALSWVLYPKHRWVYNKMLICETQGLAHGPHSTTPDRYPVFSKPIYNMNGMGTGSRVIANEKEYVKAIEPGYFWMPLFEGRHVSTDVALEKGTPRWWQHSTAVPGEQGTFDYFMVHREGDAELEEYLTGWITQHLQGFSGVINVETIGRRIIECHLRMTSQWVDLNGEGWLDAVANLHVHGVWRFENSPKRDGFSVALFGEHGKRWSIDREAAQALLPAEDVTSIQVTFDDSVAPDDHYMPEGGFRLAVINCWDLEAGKRMRETLRSMFVAEEPAATKKSSSLANGNGHIAKVQSEVVMSNGVHLQIGGMVDRS</sequence>